<keyword evidence="2" id="KW-1185">Reference proteome</keyword>
<comment type="caution">
    <text evidence="1">The sequence shown here is derived from an EMBL/GenBank/DDBJ whole genome shotgun (WGS) entry which is preliminary data.</text>
</comment>
<dbReference type="RefSeq" id="WP_354472442.1">
    <property type="nucleotide sequence ID" value="NZ_JBEPSB010000019.1"/>
</dbReference>
<gene>
    <name evidence="1" type="ORF">ABIA69_003499</name>
</gene>
<protein>
    <submittedName>
        <fullName evidence="1">Uncharacterized protein</fullName>
    </submittedName>
</protein>
<dbReference type="EMBL" id="JBEPSB010000019">
    <property type="protein sequence ID" value="MET4562309.1"/>
    <property type="molecule type" value="Genomic_DNA"/>
</dbReference>
<proteinExistence type="predicted"/>
<name>A0ABV2PNZ7_9BACI</name>
<evidence type="ECO:0000313" key="2">
    <source>
        <dbReference type="Proteomes" id="UP001549363"/>
    </source>
</evidence>
<evidence type="ECO:0000313" key="1">
    <source>
        <dbReference type="EMBL" id="MET4562309.1"/>
    </source>
</evidence>
<organism evidence="1 2">
    <name type="scientific">Lysinibacillus parviboronicapiens</name>
    <dbReference type="NCBI Taxonomy" id="436516"/>
    <lineage>
        <taxon>Bacteria</taxon>
        <taxon>Bacillati</taxon>
        <taxon>Bacillota</taxon>
        <taxon>Bacilli</taxon>
        <taxon>Bacillales</taxon>
        <taxon>Bacillaceae</taxon>
        <taxon>Lysinibacillus</taxon>
    </lineage>
</organism>
<dbReference type="Proteomes" id="UP001549363">
    <property type="component" value="Unassembled WGS sequence"/>
</dbReference>
<sequence length="183" mass="21184">MKKACYISLFLMLILMGLLGYRYYWDAAIEQDILAANGYRTTIGEEYRTVNFFVKPELVKIRSKKPQSMHDVVTRIGNSNIVLTEVRLREEVQDIYFTFTLDNKLPRLKGYFLTQNLGNASNDIKMPVLELRGDHEQVIELGQFAQGPAQSFSFGINLEEIEALNNGFSVELRIYYGVQYEKY</sequence>
<reference evidence="1 2" key="1">
    <citation type="submission" date="2024-06" db="EMBL/GenBank/DDBJ databases">
        <title>Sorghum-associated microbial communities from plants grown in Nebraska, USA.</title>
        <authorList>
            <person name="Schachtman D."/>
        </authorList>
    </citation>
    <scope>NUCLEOTIDE SEQUENCE [LARGE SCALE GENOMIC DNA]</scope>
    <source>
        <strain evidence="1 2">736</strain>
    </source>
</reference>
<accession>A0ABV2PNZ7</accession>